<keyword evidence="4" id="KW-0479">Metal-binding</keyword>
<evidence type="ECO:0000256" key="4">
    <source>
        <dbReference type="ARBA" id="ARBA00022723"/>
    </source>
</evidence>
<keyword evidence="8" id="KW-0560">Oxidoreductase</keyword>
<name>A0A183MQJ1_9TREM</name>
<comment type="subunit">
    <text evidence="12">Homodimer. Monomer. Interacts with TST. May interact with RELA.</text>
</comment>
<dbReference type="InterPro" id="IPR001279">
    <property type="entry name" value="Metallo-B-lactamas"/>
</dbReference>
<dbReference type="GO" id="GO:0046872">
    <property type="term" value="F:metal ion binding"/>
    <property type="evidence" value="ECO:0007669"/>
    <property type="project" value="UniProtKB-KW"/>
</dbReference>
<comment type="catalytic activity">
    <reaction evidence="11">
        <text>S-sulfanylglutathione + O2 + H2O = sulfite + glutathione + 2 H(+)</text>
        <dbReference type="Rhea" id="RHEA:12981"/>
        <dbReference type="ChEBI" id="CHEBI:15377"/>
        <dbReference type="ChEBI" id="CHEBI:15378"/>
        <dbReference type="ChEBI" id="CHEBI:15379"/>
        <dbReference type="ChEBI" id="CHEBI:17359"/>
        <dbReference type="ChEBI" id="CHEBI:57925"/>
        <dbReference type="ChEBI" id="CHEBI:58905"/>
        <dbReference type="EC" id="1.13.11.18"/>
    </reaction>
</comment>
<dbReference type="GO" id="GO:0006749">
    <property type="term" value="P:glutathione metabolic process"/>
    <property type="evidence" value="ECO:0007669"/>
    <property type="project" value="InterPro"/>
</dbReference>
<organism evidence="17 18">
    <name type="scientific">Schistosoma margrebowiei</name>
    <dbReference type="NCBI Taxonomy" id="48269"/>
    <lineage>
        <taxon>Eukaryota</taxon>
        <taxon>Metazoa</taxon>
        <taxon>Spiralia</taxon>
        <taxon>Lophotrochozoa</taxon>
        <taxon>Platyhelminthes</taxon>
        <taxon>Trematoda</taxon>
        <taxon>Digenea</taxon>
        <taxon>Strigeidida</taxon>
        <taxon>Schistosomatoidea</taxon>
        <taxon>Schistosomatidae</taxon>
        <taxon>Schistosoma</taxon>
    </lineage>
</organism>
<evidence type="ECO:0000256" key="13">
    <source>
        <dbReference type="ARBA" id="ARBA00066686"/>
    </source>
</evidence>
<dbReference type="SUPFAM" id="SSF56281">
    <property type="entry name" value="Metallo-hydrolase/oxidoreductase"/>
    <property type="match status" value="1"/>
</dbReference>
<evidence type="ECO:0000256" key="9">
    <source>
        <dbReference type="ARBA" id="ARBA00023004"/>
    </source>
</evidence>
<evidence type="ECO:0000256" key="1">
    <source>
        <dbReference type="ARBA" id="ARBA00001954"/>
    </source>
</evidence>
<dbReference type="SMART" id="SM00849">
    <property type="entry name" value="Lactamase_B"/>
    <property type="match status" value="1"/>
</dbReference>
<dbReference type="STRING" id="48269.A0A183MQJ1"/>
<dbReference type="PANTHER" id="PTHR43084:SF1">
    <property type="entry name" value="PERSULFIDE DIOXYGENASE ETHE1, MITOCHONDRIAL"/>
    <property type="match status" value="1"/>
</dbReference>
<comment type="cofactor">
    <cofactor evidence="1">
        <name>Fe(2+)</name>
        <dbReference type="ChEBI" id="CHEBI:29033"/>
    </cofactor>
</comment>
<evidence type="ECO:0000313" key="17">
    <source>
        <dbReference type="EMBL" id="VDP27337.1"/>
    </source>
</evidence>
<reference evidence="17 18" key="1">
    <citation type="submission" date="2018-11" db="EMBL/GenBank/DDBJ databases">
        <authorList>
            <consortium name="Pathogen Informatics"/>
        </authorList>
    </citation>
    <scope>NUCLEOTIDE SEQUENCE [LARGE SCALE GENOMIC DNA]</scope>
    <source>
        <strain evidence="17 18">Zambia</strain>
    </source>
</reference>
<comment type="similarity">
    <text evidence="3">Belongs to the metallo-beta-lactamase superfamily. Glyoxalase II family.</text>
</comment>
<evidence type="ECO:0000259" key="16">
    <source>
        <dbReference type="SMART" id="SM00849"/>
    </source>
</evidence>
<evidence type="ECO:0000256" key="3">
    <source>
        <dbReference type="ARBA" id="ARBA00006759"/>
    </source>
</evidence>
<dbReference type="InterPro" id="IPR051682">
    <property type="entry name" value="Mito_Persulfide_Diox"/>
</dbReference>
<gene>
    <name evidence="17" type="ORF">SMRZ_LOCUS18316</name>
</gene>
<evidence type="ECO:0000256" key="2">
    <source>
        <dbReference type="ARBA" id="ARBA00004173"/>
    </source>
</evidence>
<evidence type="ECO:0000256" key="14">
    <source>
        <dbReference type="ARBA" id="ARBA00067300"/>
    </source>
</evidence>
<dbReference type="PANTHER" id="PTHR43084">
    <property type="entry name" value="PERSULFIDE DIOXYGENASE ETHE1"/>
    <property type="match status" value="1"/>
</dbReference>
<evidence type="ECO:0000313" key="18">
    <source>
        <dbReference type="Proteomes" id="UP000277204"/>
    </source>
</evidence>
<dbReference type="EC" id="1.13.11.18" evidence="13"/>
<dbReference type="FunFam" id="3.60.15.10:FF:000013">
    <property type="entry name" value="Persulfide dioxygenase ETHE1, mitochondrial"/>
    <property type="match status" value="1"/>
</dbReference>
<protein>
    <recommendedName>
        <fullName evidence="14">Persulfide dioxygenase ETHE1, mitochondrial</fullName>
        <ecNumber evidence="13">1.13.11.18</ecNumber>
    </recommendedName>
    <alternativeName>
        <fullName evidence="15">Sulfur dioxygenase ETHE1</fullName>
    </alternativeName>
</protein>
<dbReference type="Pfam" id="PF00753">
    <property type="entry name" value="Lactamase_B"/>
    <property type="match status" value="2"/>
</dbReference>
<evidence type="ECO:0000256" key="15">
    <source>
        <dbReference type="ARBA" id="ARBA00077964"/>
    </source>
</evidence>
<evidence type="ECO:0000256" key="10">
    <source>
        <dbReference type="ARBA" id="ARBA00023128"/>
    </source>
</evidence>
<keyword evidence="9" id="KW-0408">Iron</keyword>
<keyword evidence="7" id="KW-0007">Acetylation</keyword>
<proteinExistence type="inferred from homology"/>
<accession>A0A183MQJ1</accession>
<dbReference type="EMBL" id="UZAI01017615">
    <property type="protein sequence ID" value="VDP27337.1"/>
    <property type="molecule type" value="Genomic_DNA"/>
</dbReference>
<evidence type="ECO:0000256" key="12">
    <source>
        <dbReference type="ARBA" id="ARBA00065219"/>
    </source>
</evidence>
<evidence type="ECO:0000256" key="8">
    <source>
        <dbReference type="ARBA" id="ARBA00023002"/>
    </source>
</evidence>
<keyword evidence="5" id="KW-0809">Transit peptide</keyword>
<dbReference type="InterPro" id="IPR036866">
    <property type="entry name" value="RibonucZ/Hydroxyglut_hydro"/>
</dbReference>
<evidence type="ECO:0000256" key="6">
    <source>
        <dbReference type="ARBA" id="ARBA00022964"/>
    </source>
</evidence>
<dbReference type="GO" id="GO:0005739">
    <property type="term" value="C:mitochondrion"/>
    <property type="evidence" value="ECO:0007669"/>
    <property type="project" value="UniProtKB-SubCell"/>
</dbReference>
<evidence type="ECO:0000256" key="7">
    <source>
        <dbReference type="ARBA" id="ARBA00022990"/>
    </source>
</evidence>
<keyword evidence="10" id="KW-0496">Mitochondrion</keyword>
<dbReference type="InterPro" id="IPR044528">
    <property type="entry name" value="POD-like_MBL-fold"/>
</dbReference>
<dbReference type="GO" id="GO:0050313">
    <property type="term" value="F:sulfur dioxygenase activity"/>
    <property type="evidence" value="ECO:0007669"/>
    <property type="project" value="UniProtKB-EC"/>
</dbReference>
<sequence length="262" mass="28884">MSSKVPILSAGGPLIFRQLFEKVSSTYTYLLADSHTKDAVIIDPVLETVERDKKLISQLNLKLGPIINTHLHADHVTGSGLLKRIPGSFSVLSHYDGIKVDKIIKHGDVIKFGNFELECRSTPGHTSGCMTLVLHSAGVAFTGDTLLIRGCGRTDFQGGSAETLYDSVYSQIFSLPNDYTLFPAHDYLGNTMTTVDPCLHKHSVADPCSQFFSVVKAVPRDLNRLTKTKIEFVKIMNELNLPLPKQMERAIPLNLKCGINDE</sequence>
<dbReference type="Gene3D" id="3.60.15.10">
    <property type="entry name" value="Ribonuclease Z/Hydroxyacylglutathione hydrolase-like"/>
    <property type="match status" value="1"/>
</dbReference>
<dbReference type="CDD" id="cd07724">
    <property type="entry name" value="POD-like_MBL-fold"/>
    <property type="match status" value="1"/>
</dbReference>
<comment type="subcellular location">
    <subcellularLocation>
        <location evidence="2">Mitochondrion</location>
    </subcellularLocation>
</comment>
<evidence type="ECO:0000256" key="11">
    <source>
        <dbReference type="ARBA" id="ARBA00050990"/>
    </source>
</evidence>
<dbReference type="Proteomes" id="UP000277204">
    <property type="component" value="Unassembled WGS sequence"/>
</dbReference>
<keyword evidence="6" id="KW-0223">Dioxygenase</keyword>
<feature type="domain" description="Metallo-beta-lactamase" evidence="16">
    <location>
        <begin position="25"/>
        <end position="185"/>
    </location>
</feature>
<dbReference type="AlphaFoldDB" id="A0A183MQJ1"/>
<evidence type="ECO:0000256" key="5">
    <source>
        <dbReference type="ARBA" id="ARBA00022946"/>
    </source>
</evidence>
<keyword evidence="18" id="KW-1185">Reference proteome</keyword>
<dbReference type="GO" id="GO:0070813">
    <property type="term" value="P:hydrogen sulfide metabolic process"/>
    <property type="evidence" value="ECO:0007669"/>
    <property type="project" value="TreeGrafter"/>
</dbReference>